<protein>
    <recommendedName>
        <fullName evidence="3">Phage major capsid protein</fullName>
    </recommendedName>
</protein>
<evidence type="ECO:0000313" key="1">
    <source>
        <dbReference type="EMBL" id="KPL75042.1"/>
    </source>
</evidence>
<dbReference type="Proteomes" id="UP000050514">
    <property type="component" value="Unassembled WGS sequence"/>
</dbReference>
<comment type="caution">
    <text evidence="1">The sequence shown here is derived from an EMBL/GenBank/DDBJ whole genome shotgun (WGS) entry which is preliminary data.</text>
</comment>
<proteinExistence type="predicted"/>
<evidence type="ECO:0008006" key="3">
    <source>
        <dbReference type="Google" id="ProtNLM"/>
    </source>
</evidence>
<evidence type="ECO:0000313" key="2">
    <source>
        <dbReference type="Proteomes" id="UP000050514"/>
    </source>
</evidence>
<gene>
    <name evidence="1" type="ORF">AC812_10690</name>
</gene>
<organism evidence="1 2">
    <name type="scientific">Bellilinea caldifistulae</name>
    <dbReference type="NCBI Taxonomy" id="360411"/>
    <lineage>
        <taxon>Bacteria</taxon>
        <taxon>Bacillati</taxon>
        <taxon>Chloroflexota</taxon>
        <taxon>Anaerolineae</taxon>
        <taxon>Anaerolineales</taxon>
        <taxon>Anaerolineaceae</taxon>
        <taxon>Bellilinea</taxon>
    </lineage>
</organism>
<sequence length="476" mass="50229">MGKPMPADALKKAGVTQATGLVAYDLQAPAKNLFPVLTPIRNRTPRVSGGGGTSTNWKAVVGINTAGLRGFVPEGERNGVVTTDVQDKSAPYRTLGLEDSITFEAERAAVGFEDVRATQAQRLLWATMIEEEIADLGGNYTVQLGTPSAPTVTTEASGGSIGAGTYNVIVVALTLYGYLSSSLSGGVVGQVSVTPASGGSPFTYGGGSSNKSNATSTGAITGSTNVIKAKVTPVTGAVAYAWYVGTSGNEVLQAITTVNSVVLTSLVTSGRQNASAITGDNSRNLLSYDGILYQAWTSGSGAYIKVMPDGTLGTGTGLSASSDGGITEINEMFRWMWDKYRLSPTRIYVNAQEADNITKKVLTASAAQIPYVTGMEFTAGMRVKSLLNRFAMGVAPEVPLEIHPNLPPGTLVAVTEQLPYPINGVPNVMEMRLRQDYYQIEWPQRTRKYESGVYFDGVFAHYFPPSIGIITNIGNA</sequence>
<keyword evidence="2" id="KW-1185">Reference proteome</keyword>
<name>A0A0N8GME1_9CHLR</name>
<dbReference type="STRING" id="360411.AC812_10690"/>
<dbReference type="AlphaFoldDB" id="A0A0N8GME1"/>
<reference evidence="1 2" key="1">
    <citation type="submission" date="2015-07" db="EMBL/GenBank/DDBJ databases">
        <title>Draft genome of Bellilinea caldifistulae DSM 17877.</title>
        <authorList>
            <person name="Hemp J."/>
            <person name="Ward L.M."/>
            <person name="Pace L.A."/>
            <person name="Fischer W.W."/>
        </authorList>
    </citation>
    <scope>NUCLEOTIDE SEQUENCE [LARGE SCALE GENOMIC DNA]</scope>
    <source>
        <strain evidence="1 2">GOMI-1</strain>
    </source>
</reference>
<accession>A0A0N8GME1</accession>
<dbReference type="EMBL" id="LGHJ01000016">
    <property type="protein sequence ID" value="KPL75042.1"/>
    <property type="molecule type" value="Genomic_DNA"/>
</dbReference>